<dbReference type="Gene3D" id="3.40.50.300">
    <property type="entry name" value="P-loop containing nucleotide triphosphate hydrolases"/>
    <property type="match status" value="1"/>
</dbReference>
<dbReference type="EMBL" id="CP116669">
    <property type="protein sequence ID" value="WCI00965.1"/>
    <property type="molecule type" value="Genomic_DNA"/>
</dbReference>
<proteinExistence type="predicted"/>
<dbReference type="Pfam" id="PF13304">
    <property type="entry name" value="AAA_21"/>
    <property type="match status" value="1"/>
</dbReference>
<keyword evidence="3" id="KW-1185">Reference proteome</keyword>
<dbReference type="Proteomes" id="UP001214301">
    <property type="component" value="Chromosome"/>
</dbReference>
<accession>A0ABY7RB38</accession>
<feature type="domain" description="ATPase AAA-type core" evidence="1">
    <location>
        <begin position="267"/>
        <end position="336"/>
    </location>
</feature>
<sequence length="440" mass="48847">MLLKIQLPFSVQTIELQPSLKGNKVSILIGENGTRKSYLLRQVLEDGLASIAGELALGKNFFSHPPSKIIALSALPSDRFPSKNTYFDHLKKTKFDVAEYTYIGPRTARNIISRNQSARELIASVFLNLEALKKKGRFISEICEKVGVSTFISFDLRVHSSVAESSDKEKIAVRLFDNIKKLSAQGTAKESFEEIFASLRKLEEYVHRQKLMNSPNVYPLAFKVWVDLERGQVDYNGVDPTVLEFGFRHDLLRASRITFEGGKSHEDLSTGQWASFSTLSAVALSVQNNSLILIDEPENGLHPLWQQEYVQNILSAIEHVKGCHVLIATHSPLILSSLPVDNSDCIVLGRSGGEVFADLKISPSGWDSNSLLEGAFSLKSPRGPELTDLVNSALKMISKGASKNKGELRNIAASLKMYRESLPETDMLKEIINSIIEISK</sequence>
<dbReference type="InterPro" id="IPR003959">
    <property type="entry name" value="ATPase_AAA_core"/>
</dbReference>
<reference evidence="2 3" key="1">
    <citation type="journal article" date="2020" name="Front. Microbiol.">
        <title>Toward Biorecycling: Isolation of a Soil Bacterium That Grows on a Polyurethane Oligomer and Monomer.</title>
        <authorList>
            <person name="Espinosa M.J.C."/>
            <person name="Blanco A.C."/>
            <person name="Schmidgall T."/>
            <person name="Atanasoff-Kardjalieff A.K."/>
            <person name="Kappelmeyer U."/>
            <person name="Tischler D."/>
            <person name="Pieper D.H."/>
            <person name="Heipieper H.J."/>
            <person name="Eberlein C."/>
        </authorList>
    </citation>
    <scope>NUCLEOTIDE SEQUENCE [LARGE SCALE GENOMIC DNA]</scope>
    <source>
        <strain evidence="2 3">TDA1</strain>
    </source>
</reference>
<dbReference type="InterPro" id="IPR027417">
    <property type="entry name" value="P-loop_NTPase"/>
</dbReference>
<evidence type="ECO:0000259" key="1">
    <source>
        <dbReference type="Pfam" id="PF13304"/>
    </source>
</evidence>
<evidence type="ECO:0000313" key="3">
    <source>
        <dbReference type="Proteomes" id="UP001214301"/>
    </source>
</evidence>
<gene>
    <name evidence="2" type="ORF">PMC74_03460</name>
</gene>
<name>A0ABY7RB38_9PSED</name>
<evidence type="ECO:0000313" key="2">
    <source>
        <dbReference type="EMBL" id="WCI00965.1"/>
    </source>
</evidence>
<organism evidence="2 3">
    <name type="scientific">Pseudomonas capeferrum</name>
    <dbReference type="NCBI Taxonomy" id="1495066"/>
    <lineage>
        <taxon>Bacteria</taxon>
        <taxon>Pseudomonadati</taxon>
        <taxon>Pseudomonadota</taxon>
        <taxon>Gammaproteobacteria</taxon>
        <taxon>Pseudomonadales</taxon>
        <taxon>Pseudomonadaceae</taxon>
        <taxon>Pseudomonas</taxon>
    </lineage>
</organism>
<dbReference type="RefSeq" id="WP_156310568.1">
    <property type="nucleotide sequence ID" value="NZ_CP116669.1"/>
</dbReference>
<dbReference type="SUPFAM" id="SSF52540">
    <property type="entry name" value="P-loop containing nucleoside triphosphate hydrolases"/>
    <property type="match status" value="1"/>
</dbReference>
<protein>
    <submittedName>
        <fullName evidence="2">AAA family ATPase</fullName>
    </submittedName>
</protein>